<evidence type="ECO:0008006" key="4">
    <source>
        <dbReference type="Google" id="ProtNLM"/>
    </source>
</evidence>
<organism evidence="2 3">
    <name type="scientific">Chitiniphilus shinanonensis</name>
    <dbReference type="NCBI Taxonomy" id="553088"/>
    <lineage>
        <taxon>Bacteria</taxon>
        <taxon>Pseudomonadati</taxon>
        <taxon>Pseudomonadota</taxon>
        <taxon>Betaproteobacteria</taxon>
        <taxon>Neisseriales</taxon>
        <taxon>Chitinibacteraceae</taxon>
        <taxon>Chitiniphilus</taxon>
    </lineage>
</organism>
<evidence type="ECO:0000256" key="1">
    <source>
        <dbReference type="SAM" id="Phobius"/>
    </source>
</evidence>
<feature type="transmembrane region" description="Helical" evidence="1">
    <location>
        <begin position="909"/>
        <end position="925"/>
    </location>
</feature>
<feature type="transmembrane region" description="Helical" evidence="1">
    <location>
        <begin position="374"/>
        <end position="391"/>
    </location>
</feature>
<feature type="transmembrane region" description="Helical" evidence="1">
    <location>
        <begin position="752"/>
        <end position="774"/>
    </location>
</feature>
<feature type="transmembrane region" description="Helical" evidence="1">
    <location>
        <begin position="264"/>
        <end position="281"/>
    </location>
</feature>
<feature type="transmembrane region" description="Helical" evidence="1">
    <location>
        <begin position="574"/>
        <end position="592"/>
    </location>
</feature>
<dbReference type="PANTHER" id="PTHR38434">
    <property type="entry name" value="BLL2549 PROTEIN"/>
    <property type="match status" value="1"/>
</dbReference>
<feature type="transmembrane region" description="Helical" evidence="1">
    <location>
        <begin position="320"/>
        <end position="343"/>
    </location>
</feature>
<feature type="transmembrane region" description="Helical" evidence="1">
    <location>
        <begin position="499"/>
        <end position="519"/>
    </location>
</feature>
<feature type="transmembrane region" description="Helical" evidence="1">
    <location>
        <begin position="604"/>
        <end position="621"/>
    </location>
</feature>
<feature type="transmembrane region" description="Helical" evidence="1">
    <location>
        <begin position="1026"/>
        <end position="1043"/>
    </location>
</feature>
<feature type="transmembrane region" description="Helical" evidence="1">
    <location>
        <begin position="838"/>
        <end position="857"/>
    </location>
</feature>
<evidence type="ECO:0000313" key="2">
    <source>
        <dbReference type="EMBL" id="GLS05708.1"/>
    </source>
</evidence>
<accession>A0ABQ6BUP0</accession>
<dbReference type="Proteomes" id="UP001156836">
    <property type="component" value="Unassembled WGS sequence"/>
</dbReference>
<keyword evidence="1" id="KW-0812">Transmembrane</keyword>
<dbReference type="PANTHER" id="PTHR38434:SF1">
    <property type="entry name" value="BLL2549 PROTEIN"/>
    <property type="match status" value="1"/>
</dbReference>
<feature type="transmembrane region" description="Helical" evidence="1">
    <location>
        <begin position="1087"/>
        <end position="1108"/>
    </location>
</feature>
<protein>
    <recommendedName>
        <fullName evidence="4">DUF2339 domain-containing protein</fullName>
    </recommendedName>
</protein>
<feature type="transmembrane region" description="Helical" evidence="1">
    <location>
        <begin position="1055"/>
        <end position="1075"/>
    </location>
</feature>
<keyword evidence="1" id="KW-1133">Transmembrane helix</keyword>
<feature type="transmembrane region" description="Helical" evidence="1">
    <location>
        <begin position="526"/>
        <end position="547"/>
    </location>
</feature>
<evidence type="ECO:0000313" key="3">
    <source>
        <dbReference type="Proteomes" id="UP001156836"/>
    </source>
</evidence>
<feature type="transmembrane region" description="Helical" evidence="1">
    <location>
        <begin position="1224"/>
        <end position="1241"/>
    </location>
</feature>
<feature type="transmembrane region" description="Helical" evidence="1">
    <location>
        <begin position="288"/>
        <end position="308"/>
    </location>
</feature>
<gene>
    <name evidence="2" type="ORF">GCM10007860_28650</name>
</gene>
<dbReference type="EMBL" id="BSOZ01000060">
    <property type="protein sequence ID" value="GLS05708.1"/>
    <property type="molecule type" value="Genomic_DNA"/>
</dbReference>
<feature type="transmembrane region" description="Helical" evidence="1">
    <location>
        <begin position="722"/>
        <end position="740"/>
    </location>
</feature>
<feature type="transmembrane region" description="Helical" evidence="1">
    <location>
        <begin position="350"/>
        <end position="368"/>
    </location>
</feature>
<feature type="transmembrane region" description="Helical" evidence="1">
    <location>
        <begin position="780"/>
        <end position="797"/>
    </location>
</feature>
<feature type="transmembrane region" description="Helical" evidence="1">
    <location>
        <begin position="684"/>
        <end position="702"/>
    </location>
</feature>
<feature type="transmembrane region" description="Helical" evidence="1">
    <location>
        <begin position="932"/>
        <end position="951"/>
    </location>
</feature>
<feature type="transmembrane region" description="Helical" evidence="1">
    <location>
        <begin position="957"/>
        <end position="978"/>
    </location>
</feature>
<comment type="caution">
    <text evidence="2">The sequence shown here is derived from an EMBL/GenBank/DDBJ whole genome shotgun (WGS) entry which is preliminary data.</text>
</comment>
<feature type="transmembrane region" description="Helical" evidence="1">
    <location>
        <begin position="1170"/>
        <end position="1188"/>
    </location>
</feature>
<sequence>MEWILVIGGLLLGALFGSAIGDSAMGAVVGLGIALAIIAGRVQEAQRRLQRDLEAFIKRFDHGTGVMHQRVLTLERHASGAPAPAAADETLAEPVPLADAAAEVAEPAPAERQVAPTPAAALSNEALQAALDLPGSAPAEVAQPETSEPALLEIAPSVEAEATTPLAVEPIEIDAAASEVSAAESAPAEAKPSISAPAAKPAAPVVPRVPAQPDIFERAYNAARDWLLGGNTVLRIGVVLLFLGLAFLLRYATEGMVMPPQAPYLGTAAAALALLGLGWWLRGRRAGYALILQGTGVAVLYLTVFAGIKLYPELNDGAILIPASAGFVLLVLVSVFAAVLAVLQDARGMAAAAALGGFATPILASTGGGNHVALFSYFALLNAGIFAIAWFKAWRVLNLIGFVGTFGIGFAWGLRGYRPELFASTEPFLILFFLMYLAIGLLFARRKLREAGDAPAEGDRQALLHWSLRQGDYLDGTVLFGTPLIGFGLQYAVIRHLEFGAAFSALALGLIYLGLARLLSGRRVLLLMEACLALGVVFASLAIPLGLDARWTSAAWAVEGAGIYWLGLRQRRPVARGFALLLQLGAMLAFLGDLRSGTDTVLDGAPLGALMLGVALLFGWWQARRQRDALADWEPGVQPWLAGLGLGFVYLIAALCLGVTGTAIAWALAGLATVFAGLRLGSRTFLGCAFAVQLLGGALFLLNLDGAGLGSGAGLGDGWRDLLTASLVGLALIGGMVCAARDDKVRADKALLTGLSVVLLAGLVLINLAVLFVLPWRVASAVWGGSGLLIAWLCLGLRQRVGFVFGLVLQGVGGLSFLLLGPALFGPADPALAPLAHAGFWTPAVLSLAALVGAWRLHRAAVREEAAPLGAATLQPLATVLLYWGVGWWALTALGEVVRFVEPALRDHLLLAVAAFSVLAWQWLARRERWHALALVCVALPVLGLPVLLLGLEAGDYLPLADWGWLAWPALALAHWTALRRLDDLLPARLVRVGHLVGCWLLLWVAAQELRMLLALLAEHDNAWRWLGWMLVPSAFLALMAGTRRLPWPVAAYPATYRIEAALPVAALTLLWFWLANLFSDGAAAPLPYLPLLNPLELGALIALAATYRWADYALASQAAPRPVWRRALLAVAGASVLLLLTQAVCRTVHHWSGVPFEQVALLGSMQVQAGWSIVWTLCALALMVFGHRRVDRELWMVGAALIGVVVVKLFFVELGNRGGLERIVSFIGVGVLLLIVGYFSPLPPRRAPAVPEPEQP</sequence>
<feature type="transmembrane region" description="Helical" evidence="1">
    <location>
        <begin position="396"/>
        <end position="415"/>
    </location>
</feature>
<reference evidence="3" key="1">
    <citation type="journal article" date="2019" name="Int. J. Syst. Evol. Microbiol.">
        <title>The Global Catalogue of Microorganisms (GCM) 10K type strain sequencing project: providing services to taxonomists for standard genome sequencing and annotation.</title>
        <authorList>
            <consortium name="The Broad Institute Genomics Platform"/>
            <consortium name="The Broad Institute Genome Sequencing Center for Infectious Disease"/>
            <person name="Wu L."/>
            <person name="Ma J."/>
        </authorList>
    </citation>
    <scope>NUCLEOTIDE SEQUENCE [LARGE SCALE GENOMIC DNA]</scope>
    <source>
        <strain evidence="3">NBRC 104970</strain>
    </source>
</reference>
<feature type="transmembrane region" description="Helical" evidence="1">
    <location>
        <begin position="641"/>
        <end position="672"/>
    </location>
</feature>
<proteinExistence type="predicted"/>
<feature type="transmembrane region" description="Helical" evidence="1">
    <location>
        <begin position="27"/>
        <end position="43"/>
    </location>
</feature>
<dbReference type="RefSeq" id="WP_026262812.1">
    <property type="nucleotide sequence ID" value="NZ_BSOZ01000060.1"/>
</dbReference>
<feature type="transmembrane region" description="Helical" evidence="1">
    <location>
        <begin position="990"/>
        <end position="1006"/>
    </location>
</feature>
<feature type="transmembrane region" description="Helical" evidence="1">
    <location>
        <begin position="804"/>
        <end position="826"/>
    </location>
</feature>
<feature type="transmembrane region" description="Helical" evidence="1">
    <location>
        <begin position="1195"/>
        <end position="1212"/>
    </location>
</feature>
<name>A0ABQ6BUP0_9NEIS</name>
<feature type="transmembrane region" description="Helical" evidence="1">
    <location>
        <begin position="869"/>
        <end position="889"/>
    </location>
</feature>
<feature type="transmembrane region" description="Helical" evidence="1">
    <location>
        <begin position="1128"/>
        <end position="1150"/>
    </location>
</feature>
<feature type="transmembrane region" description="Helical" evidence="1">
    <location>
        <begin position="233"/>
        <end position="252"/>
    </location>
</feature>
<keyword evidence="3" id="KW-1185">Reference proteome</keyword>
<keyword evidence="1" id="KW-0472">Membrane</keyword>
<feature type="transmembrane region" description="Helical" evidence="1">
    <location>
        <begin position="427"/>
        <end position="444"/>
    </location>
</feature>
<dbReference type="InterPro" id="IPR019286">
    <property type="entry name" value="DUF2339_TM"/>
</dbReference>
<dbReference type="Pfam" id="PF10101">
    <property type="entry name" value="DUF2339"/>
    <property type="match status" value="2"/>
</dbReference>